<evidence type="ECO:0000313" key="3">
    <source>
        <dbReference type="Proteomes" id="UP000323258"/>
    </source>
</evidence>
<comment type="caution">
    <text evidence="2">The sequence shown here is derived from an EMBL/GenBank/DDBJ whole genome shotgun (WGS) entry which is preliminary data.</text>
</comment>
<dbReference type="GO" id="GO:0016758">
    <property type="term" value="F:hexosyltransferase activity"/>
    <property type="evidence" value="ECO:0007669"/>
    <property type="project" value="UniProtKB-ARBA"/>
</dbReference>
<dbReference type="EMBL" id="VSZS01000066">
    <property type="protein sequence ID" value="TYR30573.1"/>
    <property type="molecule type" value="Genomic_DNA"/>
</dbReference>
<gene>
    <name evidence="2" type="ORF">FY036_17830</name>
</gene>
<dbReference type="PANTHER" id="PTHR22916">
    <property type="entry name" value="GLYCOSYLTRANSFERASE"/>
    <property type="match status" value="1"/>
</dbReference>
<evidence type="ECO:0000259" key="1">
    <source>
        <dbReference type="Pfam" id="PF00535"/>
    </source>
</evidence>
<dbReference type="Gene3D" id="3.90.550.10">
    <property type="entry name" value="Spore Coat Polysaccharide Biosynthesis Protein SpsA, Chain A"/>
    <property type="match status" value="1"/>
</dbReference>
<reference evidence="2 3" key="1">
    <citation type="submission" date="2019-08" db="EMBL/GenBank/DDBJ databases">
        <authorList>
            <person name="Seo Y.L."/>
        </authorList>
    </citation>
    <scope>NUCLEOTIDE SEQUENCE [LARGE SCALE GENOMIC DNA]</scope>
    <source>
        <strain evidence="2 3">MaA-C15</strain>
    </source>
</reference>
<dbReference type="PANTHER" id="PTHR22916:SF3">
    <property type="entry name" value="UDP-GLCNAC:BETAGAL BETA-1,3-N-ACETYLGLUCOSAMINYLTRANSFERASE-LIKE PROTEIN 1"/>
    <property type="match status" value="1"/>
</dbReference>
<dbReference type="InterPro" id="IPR001173">
    <property type="entry name" value="Glyco_trans_2-like"/>
</dbReference>
<proteinExistence type="predicted"/>
<accession>A0A5D4GRK5</accession>
<dbReference type="SUPFAM" id="SSF53448">
    <property type="entry name" value="Nucleotide-diphospho-sugar transferases"/>
    <property type="match status" value="1"/>
</dbReference>
<name>A0A5D4GRK5_9HYPH</name>
<dbReference type="Pfam" id="PF00535">
    <property type="entry name" value="Glycos_transf_2"/>
    <property type="match status" value="1"/>
</dbReference>
<reference evidence="2 3" key="2">
    <citation type="submission" date="2019-09" db="EMBL/GenBank/DDBJ databases">
        <title>Mesorhizobium sp. MaA-C15 isolated from Microcystis aeruginosa.</title>
        <authorList>
            <person name="Jeong S.E."/>
            <person name="Jin H.M."/>
            <person name="Jeon C.O."/>
        </authorList>
    </citation>
    <scope>NUCLEOTIDE SEQUENCE [LARGE SCALE GENOMIC DNA]</scope>
    <source>
        <strain evidence="2 3">MaA-C15</strain>
    </source>
</reference>
<keyword evidence="2" id="KW-0808">Transferase</keyword>
<dbReference type="AlphaFoldDB" id="A0A5D4GRK5"/>
<dbReference type="OrthoDB" id="9806521at2"/>
<dbReference type="InterPro" id="IPR029044">
    <property type="entry name" value="Nucleotide-diphossugar_trans"/>
</dbReference>
<keyword evidence="3" id="KW-1185">Reference proteome</keyword>
<protein>
    <submittedName>
        <fullName evidence="2">Glycosyltransferase</fullName>
    </submittedName>
</protein>
<organism evidence="2 3">
    <name type="scientific">Neoaquamicrobium microcysteis</name>
    <dbReference type="NCBI Taxonomy" id="2682781"/>
    <lineage>
        <taxon>Bacteria</taxon>
        <taxon>Pseudomonadati</taxon>
        <taxon>Pseudomonadota</taxon>
        <taxon>Alphaproteobacteria</taxon>
        <taxon>Hyphomicrobiales</taxon>
        <taxon>Phyllobacteriaceae</taxon>
        <taxon>Neoaquamicrobium</taxon>
    </lineage>
</organism>
<dbReference type="Proteomes" id="UP000323258">
    <property type="component" value="Unassembled WGS sequence"/>
</dbReference>
<feature type="domain" description="Glycosyltransferase 2-like" evidence="1">
    <location>
        <begin position="17"/>
        <end position="144"/>
    </location>
</feature>
<sequence length="450" mass="48146">MTAASRKPSEGQPVGVSVIMANHNGAVHLPAAIQSVLGQTLRDMELVIYDDASSDGSVAVAQGYAATDPRVKVIAGASNRGPGAARNAAIAAARGDWIAIVDSDDLLHPQRLERLLLLAEARDADIVADDLLYFSQADRTAGHTLIGSARRAVPDTITPELFVLSNSLGSQLPALGYLKPLFRRKAIAGIAYDETAWIGEDYDFLLRCLLAGAKLVLHRTPLYFYRRHSTSLSHRLSETHVTAMIGAHDRLVKDHRRMQPEIRALLDARRASLCRALSFEKLVSHIKRRALVGAGLQLVTDPWLLSPLFQSAREHMSRSRGHGATGGPSRTTLLLHGPDIEPQRATALMHAAGIGADARPFVVPAYRERTDTAPPGAEDIAQLADLARLGLQNQTSVIAIGKAGQFALPFVIEFEHAVIVSDDAELPEEAALAGNVSPAPPLLADAGGAL</sequence>
<dbReference type="RefSeq" id="WP_148916109.1">
    <property type="nucleotide sequence ID" value="NZ_VSZS01000066.1"/>
</dbReference>
<evidence type="ECO:0000313" key="2">
    <source>
        <dbReference type="EMBL" id="TYR30573.1"/>
    </source>
</evidence>